<feature type="region of interest" description="Disordered" evidence="1">
    <location>
        <begin position="62"/>
        <end position="81"/>
    </location>
</feature>
<evidence type="ECO:0000313" key="4">
    <source>
        <dbReference type="Proteomes" id="UP001152799"/>
    </source>
</evidence>
<feature type="compositionally biased region" description="Polar residues" evidence="1">
    <location>
        <begin position="1"/>
        <end position="27"/>
    </location>
</feature>
<feature type="region of interest" description="Disordered" evidence="1">
    <location>
        <begin position="1"/>
        <end position="45"/>
    </location>
</feature>
<evidence type="ECO:0000256" key="2">
    <source>
        <dbReference type="SAM" id="Phobius"/>
    </source>
</evidence>
<keyword evidence="2" id="KW-0812">Transmembrane</keyword>
<name>A0A9N9MVC2_9CUCU</name>
<dbReference type="AlphaFoldDB" id="A0A9N9MVC2"/>
<dbReference type="Proteomes" id="UP001152799">
    <property type="component" value="Chromosome 8"/>
</dbReference>
<dbReference type="EMBL" id="OU892284">
    <property type="protein sequence ID" value="CAG9772261.1"/>
    <property type="molecule type" value="Genomic_DNA"/>
</dbReference>
<reference evidence="3" key="1">
    <citation type="submission" date="2022-01" db="EMBL/GenBank/DDBJ databases">
        <authorList>
            <person name="King R."/>
        </authorList>
    </citation>
    <scope>NUCLEOTIDE SEQUENCE</scope>
</reference>
<keyword evidence="2" id="KW-1133">Transmembrane helix</keyword>
<sequence length="226" mass="26053">MNRSQSNFNLTDLNNTEHYQSVTSKSKGASLDSPPPLPVKKPPSHQSSVVLYRYGEEGVTFGKRRFEPTPPQTTNSKNPDLLKREALDKNQNMNVRQNDDHAAENRNSSYSICYWFSLIIMYLLICIAMAILVLHVFRPRALIGIGISFEHNTTPEMTKMSDYTMNQMKILEVLRVVEILQNKMCFVRKLYKNDMYTKTCDDFITFSIFLDLACLNNFTCTIENNL</sequence>
<evidence type="ECO:0000313" key="3">
    <source>
        <dbReference type="EMBL" id="CAG9772261.1"/>
    </source>
</evidence>
<evidence type="ECO:0000256" key="1">
    <source>
        <dbReference type="SAM" id="MobiDB-lite"/>
    </source>
</evidence>
<keyword evidence="4" id="KW-1185">Reference proteome</keyword>
<proteinExistence type="predicted"/>
<feature type="transmembrane region" description="Helical" evidence="2">
    <location>
        <begin position="114"/>
        <end position="137"/>
    </location>
</feature>
<keyword evidence="2" id="KW-0472">Membrane</keyword>
<accession>A0A9N9MVC2</accession>
<gene>
    <name evidence="3" type="ORF">CEUTPL_LOCUS12679</name>
</gene>
<organism evidence="3 4">
    <name type="scientific">Ceutorhynchus assimilis</name>
    <name type="common">cabbage seed weevil</name>
    <dbReference type="NCBI Taxonomy" id="467358"/>
    <lineage>
        <taxon>Eukaryota</taxon>
        <taxon>Metazoa</taxon>
        <taxon>Ecdysozoa</taxon>
        <taxon>Arthropoda</taxon>
        <taxon>Hexapoda</taxon>
        <taxon>Insecta</taxon>
        <taxon>Pterygota</taxon>
        <taxon>Neoptera</taxon>
        <taxon>Endopterygota</taxon>
        <taxon>Coleoptera</taxon>
        <taxon>Polyphaga</taxon>
        <taxon>Cucujiformia</taxon>
        <taxon>Curculionidae</taxon>
        <taxon>Ceutorhynchinae</taxon>
        <taxon>Ceutorhynchus</taxon>
    </lineage>
</organism>
<protein>
    <submittedName>
        <fullName evidence="3">Uncharacterized protein</fullName>
    </submittedName>
</protein>